<sequence>MLDSNQIEGPIQLELENLKSLRRLQLNSNQIEGPIPLLIIGNLSQLALLSLSYNSLNGELQNLKQLQVLNLLADSFSGQIPLEIGALVSLQELYIEFNQRNGSIPSEF</sequence>
<dbReference type="EMBL" id="SDMP01000016">
    <property type="protein sequence ID" value="RYR04806.1"/>
    <property type="molecule type" value="Genomic_DNA"/>
</dbReference>
<dbReference type="InterPro" id="IPR001611">
    <property type="entry name" value="Leu-rich_rpt"/>
</dbReference>
<dbReference type="AlphaFoldDB" id="A0A444YSA3"/>
<dbReference type="InterPro" id="IPR032675">
    <property type="entry name" value="LRR_dom_sf"/>
</dbReference>
<dbReference type="Proteomes" id="UP000289738">
    <property type="component" value="Chromosome B06"/>
</dbReference>
<dbReference type="InterPro" id="IPR053038">
    <property type="entry name" value="RLP_Defense"/>
</dbReference>
<protein>
    <recommendedName>
        <fullName evidence="3">LRR receptor-like serine/threonine-protein kinase</fullName>
    </recommendedName>
</protein>
<comment type="caution">
    <text evidence="1">The sequence shown here is derived from an EMBL/GenBank/DDBJ whole genome shotgun (WGS) entry which is preliminary data.</text>
</comment>
<dbReference type="PANTHER" id="PTHR48064:SF6">
    <property type="entry name" value="RECEPTOR-LIKE PROTEIN KINASE 2"/>
    <property type="match status" value="1"/>
</dbReference>
<gene>
    <name evidence="1" type="ORF">Ahy_B06g084581</name>
</gene>
<organism evidence="1 2">
    <name type="scientific">Arachis hypogaea</name>
    <name type="common">Peanut</name>
    <dbReference type="NCBI Taxonomy" id="3818"/>
    <lineage>
        <taxon>Eukaryota</taxon>
        <taxon>Viridiplantae</taxon>
        <taxon>Streptophyta</taxon>
        <taxon>Embryophyta</taxon>
        <taxon>Tracheophyta</taxon>
        <taxon>Spermatophyta</taxon>
        <taxon>Magnoliopsida</taxon>
        <taxon>eudicotyledons</taxon>
        <taxon>Gunneridae</taxon>
        <taxon>Pentapetalae</taxon>
        <taxon>rosids</taxon>
        <taxon>fabids</taxon>
        <taxon>Fabales</taxon>
        <taxon>Fabaceae</taxon>
        <taxon>Papilionoideae</taxon>
        <taxon>50 kb inversion clade</taxon>
        <taxon>dalbergioids sensu lato</taxon>
        <taxon>Dalbergieae</taxon>
        <taxon>Pterocarpus clade</taxon>
        <taxon>Arachis</taxon>
    </lineage>
</organism>
<dbReference type="SUPFAM" id="SSF52058">
    <property type="entry name" value="L domain-like"/>
    <property type="match status" value="1"/>
</dbReference>
<dbReference type="Gene3D" id="3.80.10.10">
    <property type="entry name" value="Ribonuclease Inhibitor"/>
    <property type="match status" value="2"/>
</dbReference>
<accession>A0A444YSA3</accession>
<evidence type="ECO:0000313" key="2">
    <source>
        <dbReference type="Proteomes" id="UP000289738"/>
    </source>
</evidence>
<evidence type="ECO:0008006" key="3">
    <source>
        <dbReference type="Google" id="ProtNLM"/>
    </source>
</evidence>
<dbReference type="PANTHER" id="PTHR48064">
    <property type="entry name" value="OS01G0750400 PROTEIN"/>
    <property type="match status" value="1"/>
</dbReference>
<keyword evidence="2" id="KW-1185">Reference proteome</keyword>
<dbReference type="Pfam" id="PF00560">
    <property type="entry name" value="LRR_1"/>
    <property type="match status" value="2"/>
</dbReference>
<reference evidence="1 2" key="1">
    <citation type="submission" date="2019-01" db="EMBL/GenBank/DDBJ databases">
        <title>Sequencing of cultivated peanut Arachis hypogaea provides insights into genome evolution and oil improvement.</title>
        <authorList>
            <person name="Chen X."/>
        </authorList>
    </citation>
    <scope>NUCLEOTIDE SEQUENCE [LARGE SCALE GENOMIC DNA]</scope>
    <source>
        <strain evidence="2">cv. Fuhuasheng</strain>
        <tissue evidence="1">Leaves</tissue>
    </source>
</reference>
<evidence type="ECO:0000313" key="1">
    <source>
        <dbReference type="EMBL" id="RYR04806.1"/>
    </source>
</evidence>
<name>A0A444YSA3_ARAHY</name>
<dbReference type="STRING" id="3818.A0A444YSA3"/>
<proteinExistence type="predicted"/>